<dbReference type="PANTHER" id="PTHR33164:SF104">
    <property type="entry name" value="TRANSCRIPTIONAL REGULATORY PROTEIN"/>
    <property type="match status" value="1"/>
</dbReference>
<protein>
    <submittedName>
        <fullName evidence="2">MarR family transcriptional regulator</fullName>
    </submittedName>
</protein>
<dbReference type="AlphaFoldDB" id="A0A147EML5"/>
<dbReference type="InterPro" id="IPR036388">
    <property type="entry name" value="WH-like_DNA-bd_sf"/>
</dbReference>
<dbReference type="InterPro" id="IPR039422">
    <property type="entry name" value="MarR/SlyA-like"/>
</dbReference>
<dbReference type="PATRIC" id="fig|1079994.3.peg.1998"/>
<dbReference type="Gene3D" id="1.10.10.10">
    <property type="entry name" value="Winged helix-like DNA-binding domain superfamily/Winged helix DNA-binding domain"/>
    <property type="match status" value="1"/>
</dbReference>
<organism evidence="2 3">
    <name type="scientific">Leucobacter chromiiresistens</name>
    <dbReference type="NCBI Taxonomy" id="1079994"/>
    <lineage>
        <taxon>Bacteria</taxon>
        <taxon>Bacillati</taxon>
        <taxon>Actinomycetota</taxon>
        <taxon>Actinomycetes</taxon>
        <taxon>Micrococcales</taxon>
        <taxon>Microbacteriaceae</taxon>
        <taxon>Leucobacter</taxon>
    </lineage>
</organism>
<dbReference type="EMBL" id="LDRK01000054">
    <property type="protein sequence ID" value="KTR85552.1"/>
    <property type="molecule type" value="Genomic_DNA"/>
</dbReference>
<dbReference type="InterPro" id="IPR000835">
    <property type="entry name" value="HTH_MarR-typ"/>
</dbReference>
<dbReference type="PANTHER" id="PTHR33164">
    <property type="entry name" value="TRANSCRIPTIONAL REGULATOR, MARR FAMILY"/>
    <property type="match status" value="1"/>
</dbReference>
<dbReference type="GO" id="GO:0006950">
    <property type="term" value="P:response to stress"/>
    <property type="evidence" value="ECO:0007669"/>
    <property type="project" value="TreeGrafter"/>
</dbReference>
<dbReference type="GO" id="GO:0003700">
    <property type="term" value="F:DNA-binding transcription factor activity"/>
    <property type="evidence" value="ECO:0007669"/>
    <property type="project" value="InterPro"/>
</dbReference>
<dbReference type="RefSeq" id="WP_058594173.1">
    <property type="nucleotide sequence ID" value="NZ_LDRK01000054.1"/>
</dbReference>
<name>A0A147EML5_9MICO</name>
<sequence length="165" mass="18060">MPQSIIANEAEHLYAAGPATEAGQRLSAALLRMRRAEQRQEARSLGRSGLSGLDLRALRYLVQAARDGRDLGPKDLVGMLGTSSANVTNVVDRLVKRQLVARVEHPTDRRAHHLRPTQAAFSDVDAIFMRHHAALVSEIDVIDDEEAAAAARVLERLTRALDALD</sequence>
<dbReference type="SMART" id="SM00347">
    <property type="entry name" value="HTH_MARR"/>
    <property type="match status" value="1"/>
</dbReference>
<accession>A0A147EML5</accession>
<dbReference type="SUPFAM" id="SSF46785">
    <property type="entry name" value="Winged helix' DNA-binding domain"/>
    <property type="match status" value="1"/>
</dbReference>
<feature type="domain" description="HTH marR-type" evidence="1">
    <location>
        <begin position="23"/>
        <end position="159"/>
    </location>
</feature>
<dbReference type="OrthoDB" id="162531at2"/>
<reference evidence="2 3" key="1">
    <citation type="journal article" date="2016" name="Front. Microbiol.">
        <title>Genomic Resource of Rice Seed Associated Bacteria.</title>
        <authorList>
            <person name="Midha S."/>
            <person name="Bansal K."/>
            <person name="Sharma S."/>
            <person name="Kumar N."/>
            <person name="Patil P.P."/>
            <person name="Chaudhry V."/>
            <person name="Patil P.B."/>
        </authorList>
    </citation>
    <scope>NUCLEOTIDE SEQUENCE [LARGE SCALE GENOMIC DNA]</scope>
    <source>
        <strain evidence="2 3">NS354</strain>
    </source>
</reference>
<dbReference type="Proteomes" id="UP000070810">
    <property type="component" value="Unassembled WGS sequence"/>
</dbReference>
<evidence type="ECO:0000313" key="2">
    <source>
        <dbReference type="EMBL" id="KTR85552.1"/>
    </source>
</evidence>
<gene>
    <name evidence="2" type="ORF">NS354_08940</name>
</gene>
<dbReference type="PROSITE" id="PS50995">
    <property type="entry name" value="HTH_MARR_2"/>
    <property type="match status" value="1"/>
</dbReference>
<evidence type="ECO:0000313" key="3">
    <source>
        <dbReference type="Proteomes" id="UP000070810"/>
    </source>
</evidence>
<proteinExistence type="predicted"/>
<keyword evidence="3" id="KW-1185">Reference proteome</keyword>
<evidence type="ECO:0000259" key="1">
    <source>
        <dbReference type="PROSITE" id="PS50995"/>
    </source>
</evidence>
<dbReference type="Pfam" id="PF12802">
    <property type="entry name" value="MarR_2"/>
    <property type="match status" value="1"/>
</dbReference>
<comment type="caution">
    <text evidence="2">The sequence shown here is derived from an EMBL/GenBank/DDBJ whole genome shotgun (WGS) entry which is preliminary data.</text>
</comment>
<dbReference type="InterPro" id="IPR036390">
    <property type="entry name" value="WH_DNA-bd_sf"/>
</dbReference>